<feature type="chain" id="PRO_5014080092" description="lysozyme" evidence="8">
    <location>
        <begin position="24"/>
        <end position="153"/>
    </location>
</feature>
<accession>A0A2H8TGX0</accession>
<evidence type="ECO:0000256" key="5">
    <source>
        <dbReference type="ARBA" id="ARBA00022801"/>
    </source>
</evidence>
<dbReference type="GO" id="GO:0042742">
    <property type="term" value="P:defense response to bacterium"/>
    <property type="evidence" value="ECO:0007669"/>
    <property type="project" value="UniProtKB-KW"/>
</dbReference>
<evidence type="ECO:0000256" key="1">
    <source>
        <dbReference type="ARBA" id="ARBA00000632"/>
    </source>
</evidence>
<dbReference type="InterPro" id="IPR008597">
    <property type="entry name" value="Invert_lysozyme"/>
</dbReference>
<dbReference type="PROSITE" id="PS51909">
    <property type="entry name" value="LYSOZYME_I"/>
    <property type="match status" value="1"/>
</dbReference>
<evidence type="ECO:0000313" key="10">
    <source>
        <dbReference type="EMBL" id="MBW16245.1"/>
    </source>
</evidence>
<keyword evidence="5" id="KW-0378">Hydrolase</keyword>
<evidence type="ECO:0000256" key="4">
    <source>
        <dbReference type="ARBA" id="ARBA00022638"/>
    </source>
</evidence>
<keyword evidence="7" id="KW-1015">Disulfide bond</keyword>
<gene>
    <name evidence="9" type="primary">lysoz1_2</name>
    <name evidence="10" type="synonym">lysoz1_3</name>
</gene>
<dbReference type="AlphaFoldDB" id="A0A2H8TGX0"/>
<keyword evidence="4" id="KW-0081">Bacteriolytic enzyme</keyword>
<dbReference type="GO" id="GO:0003796">
    <property type="term" value="F:lysozyme activity"/>
    <property type="evidence" value="ECO:0007669"/>
    <property type="project" value="UniProtKB-EC"/>
</dbReference>
<evidence type="ECO:0000313" key="9">
    <source>
        <dbReference type="EMBL" id="MBW12528.1"/>
    </source>
</evidence>
<feature type="disulfide bond" evidence="7">
    <location>
        <begin position="36"/>
        <end position="120"/>
    </location>
</feature>
<name>A0A2H8TGX0_9HEMI</name>
<evidence type="ECO:0000256" key="7">
    <source>
        <dbReference type="PIRSR" id="PIRSR608597-3"/>
    </source>
</evidence>
<evidence type="ECO:0000256" key="3">
    <source>
        <dbReference type="ARBA" id="ARBA00022529"/>
    </source>
</evidence>
<feature type="disulfide bond" evidence="7">
    <location>
        <begin position="90"/>
        <end position="96"/>
    </location>
</feature>
<dbReference type="PROSITE" id="PS00018">
    <property type="entry name" value="EF_HAND_1"/>
    <property type="match status" value="1"/>
</dbReference>
<feature type="disulfide bond" evidence="7">
    <location>
        <begin position="41"/>
        <end position="47"/>
    </location>
</feature>
<proteinExistence type="predicted"/>
<dbReference type="Pfam" id="PF05497">
    <property type="entry name" value="Destabilase"/>
    <property type="match status" value="1"/>
</dbReference>
<feature type="signal peptide" evidence="8">
    <location>
        <begin position="1"/>
        <end position="23"/>
    </location>
</feature>
<keyword evidence="3" id="KW-0929">Antimicrobial</keyword>
<dbReference type="PANTHER" id="PTHR11195:SF22">
    <property type="entry name" value="LYSOZYME"/>
    <property type="match status" value="1"/>
</dbReference>
<dbReference type="OrthoDB" id="6337871at2759"/>
<keyword evidence="6" id="KW-0326">Glycosidase</keyword>
<organism evidence="9">
    <name type="scientific">Melanaphis sacchari</name>
    <dbReference type="NCBI Taxonomy" id="742174"/>
    <lineage>
        <taxon>Eukaryota</taxon>
        <taxon>Metazoa</taxon>
        <taxon>Ecdysozoa</taxon>
        <taxon>Arthropoda</taxon>
        <taxon>Hexapoda</taxon>
        <taxon>Insecta</taxon>
        <taxon>Pterygota</taxon>
        <taxon>Neoptera</taxon>
        <taxon>Paraneoptera</taxon>
        <taxon>Hemiptera</taxon>
        <taxon>Sternorrhyncha</taxon>
        <taxon>Aphidomorpha</taxon>
        <taxon>Aphidoidea</taxon>
        <taxon>Aphididae</taxon>
        <taxon>Aphidini</taxon>
        <taxon>Melanaphis</taxon>
    </lineage>
</organism>
<protein>
    <recommendedName>
        <fullName evidence="2">lysozyme</fullName>
        <ecNumber evidence="2">3.2.1.17</ecNumber>
    </recommendedName>
</protein>
<sequence>MASHIIFITTVLCLIALSISVTAIPHIHRVPIDNECLKCICEGVGFCNPKMACQGKVCGMFGLTREYWIDAGRPITSGTKTGDKDAYEKCAQNPYCAKQSVINYMKKFYEDCNGDGIVDCYDYGAIHMLGGYRCKGRLTEDFKERFLACYSKS</sequence>
<dbReference type="CDD" id="cd16890">
    <property type="entry name" value="lyz_i"/>
    <property type="match status" value="1"/>
</dbReference>
<evidence type="ECO:0000256" key="8">
    <source>
        <dbReference type="SAM" id="SignalP"/>
    </source>
</evidence>
<dbReference type="Gene3D" id="1.10.530.10">
    <property type="match status" value="1"/>
</dbReference>
<evidence type="ECO:0000256" key="6">
    <source>
        <dbReference type="ARBA" id="ARBA00023295"/>
    </source>
</evidence>
<dbReference type="FunFam" id="1.10.530.10:FF:000019">
    <property type="entry name" value="lysozyme"/>
    <property type="match status" value="1"/>
</dbReference>
<dbReference type="GO" id="GO:0031640">
    <property type="term" value="P:killing of cells of another organism"/>
    <property type="evidence" value="ECO:0007669"/>
    <property type="project" value="UniProtKB-KW"/>
</dbReference>
<comment type="catalytic activity">
    <reaction evidence="1">
        <text>Hydrolysis of (1-&gt;4)-beta-linkages between N-acetylmuramic acid and N-acetyl-D-glucosamine residues in a peptidoglycan and between N-acetyl-D-glucosamine residues in chitodextrins.</text>
        <dbReference type="EC" id="3.2.1.17"/>
    </reaction>
</comment>
<keyword evidence="8" id="KW-0732">Signal</keyword>
<dbReference type="EMBL" id="GFXV01000723">
    <property type="protein sequence ID" value="MBW12528.1"/>
    <property type="molecule type" value="Transcribed_RNA"/>
</dbReference>
<dbReference type="PANTHER" id="PTHR11195">
    <property type="entry name" value="DESTABILASE-RELATED"/>
    <property type="match status" value="1"/>
</dbReference>
<dbReference type="EMBL" id="GFXV01004440">
    <property type="protein sequence ID" value="MBW16245.1"/>
    <property type="molecule type" value="Transcribed_RNA"/>
</dbReference>
<dbReference type="EC" id="3.2.1.17" evidence="2"/>
<reference evidence="9" key="1">
    <citation type="submission" date="2017-10" db="EMBL/GenBank/DDBJ databases">
        <title>Transcriptome Assembly of Sugarcane Aphid Adults.</title>
        <authorList>
            <person name="Scully E.D."/>
            <person name="Palmer N.A."/>
            <person name="Geib S.M."/>
            <person name="Sarath G."/>
            <person name="Sattler S.E."/>
        </authorList>
    </citation>
    <scope>NUCLEOTIDE SEQUENCE</scope>
    <source>
        <tissue evidence="9">Whole body</tissue>
    </source>
</reference>
<evidence type="ECO:0000256" key="2">
    <source>
        <dbReference type="ARBA" id="ARBA00012732"/>
    </source>
</evidence>
<dbReference type="InterPro" id="IPR018247">
    <property type="entry name" value="EF_Hand_1_Ca_BS"/>
</dbReference>